<evidence type="ECO:0000256" key="2">
    <source>
        <dbReference type="ARBA" id="ARBA00023015"/>
    </source>
</evidence>
<evidence type="ECO:0000256" key="4">
    <source>
        <dbReference type="ARBA" id="ARBA00023163"/>
    </source>
</evidence>
<dbReference type="AlphaFoldDB" id="A0AAV5IBF1"/>
<feature type="domain" description="WRKY" evidence="8">
    <location>
        <begin position="128"/>
        <end position="194"/>
    </location>
</feature>
<evidence type="ECO:0000256" key="3">
    <source>
        <dbReference type="ARBA" id="ARBA00023125"/>
    </source>
</evidence>
<comment type="caution">
    <text evidence="9">The sequence shown here is derived from an EMBL/GenBank/DDBJ whole genome shotgun (WGS) entry which is preliminary data.</text>
</comment>
<name>A0AAV5IBF1_9ROSI</name>
<comment type="similarity">
    <text evidence="6">Belongs to the WRKY group II-e family.</text>
</comment>
<feature type="region of interest" description="Disordered" evidence="7">
    <location>
        <begin position="194"/>
        <end position="219"/>
    </location>
</feature>
<dbReference type="GO" id="GO:0000976">
    <property type="term" value="F:transcription cis-regulatory region binding"/>
    <property type="evidence" value="ECO:0007669"/>
    <property type="project" value="TreeGrafter"/>
</dbReference>
<feature type="compositionally biased region" description="Polar residues" evidence="7">
    <location>
        <begin position="201"/>
        <end position="211"/>
    </location>
</feature>
<dbReference type="InterPro" id="IPR036576">
    <property type="entry name" value="WRKY_dom_sf"/>
</dbReference>
<protein>
    <recommendedName>
        <fullName evidence="8">WRKY domain-containing protein</fullName>
    </recommendedName>
</protein>
<reference evidence="9 10" key="1">
    <citation type="journal article" date="2021" name="Commun. Biol.">
        <title>The genome of Shorea leprosula (Dipterocarpaceae) highlights the ecological relevance of drought in aseasonal tropical rainforests.</title>
        <authorList>
            <person name="Ng K.K.S."/>
            <person name="Kobayashi M.J."/>
            <person name="Fawcett J.A."/>
            <person name="Hatakeyama M."/>
            <person name="Paape T."/>
            <person name="Ng C.H."/>
            <person name="Ang C.C."/>
            <person name="Tnah L.H."/>
            <person name="Lee C.T."/>
            <person name="Nishiyama T."/>
            <person name="Sese J."/>
            <person name="O'Brien M.J."/>
            <person name="Copetti D."/>
            <person name="Mohd Noor M.I."/>
            <person name="Ong R.C."/>
            <person name="Putra M."/>
            <person name="Sireger I.Z."/>
            <person name="Indrioko S."/>
            <person name="Kosugi Y."/>
            <person name="Izuno A."/>
            <person name="Isagi Y."/>
            <person name="Lee S.L."/>
            <person name="Shimizu K.K."/>
        </authorList>
    </citation>
    <scope>NUCLEOTIDE SEQUENCE [LARGE SCALE GENOMIC DNA]</scope>
    <source>
        <strain evidence="9">214</strain>
    </source>
</reference>
<keyword evidence="10" id="KW-1185">Reference proteome</keyword>
<organism evidence="9 10">
    <name type="scientific">Rubroshorea leprosula</name>
    <dbReference type="NCBI Taxonomy" id="152421"/>
    <lineage>
        <taxon>Eukaryota</taxon>
        <taxon>Viridiplantae</taxon>
        <taxon>Streptophyta</taxon>
        <taxon>Embryophyta</taxon>
        <taxon>Tracheophyta</taxon>
        <taxon>Spermatophyta</taxon>
        <taxon>Magnoliopsida</taxon>
        <taxon>eudicotyledons</taxon>
        <taxon>Gunneridae</taxon>
        <taxon>Pentapetalae</taxon>
        <taxon>rosids</taxon>
        <taxon>malvids</taxon>
        <taxon>Malvales</taxon>
        <taxon>Dipterocarpaceae</taxon>
        <taxon>Rubroshorea</taxon>
    </lineage>
</organism>
<dbReference type="PANTHER" id="PTHR32096">
    <property type="entry name" value="WRKY TRANSCRIPTION FACTOR 30-RELATED-RELATED"/>
    <property type="match status" value="1"/>
</dbReference>
<sequence length="304" mass="34396">MTEFHMESWDLQSVISGYSDDAFISSMEIPPSVFQPLRVQQENLLNFSEAFETSTGVLAELEDLYRPFDLQLNPLSSTQTVITSSLPVPQDVEEPEKLESQQTLYQSTIVAKPRKRKNQQNRVVQHVPADGLSSDIWAWRKYGQKPIKGSPYPRSYYRCSSSKGCLARKQVERCYWDPQIFIITYTAEHSHDQPTRRSVLAGTTRSSQAGTTRGKPSAPKYPAFMEPHLPADSVFSATTTLVTPTEDDQLLKQDSIKREEAQMLEDFEGDKIFSPDITLSDEFFQSLEDLEGLLVGHANFLSSN</sequence>
<evidence type="ECO:0000259" key="8">
    <source>
        <dbReference type="PROSITE" id="PS50811"/>
    </source>
</evidence>
<dbReference type="FunFam" id="2.20.25.80:FF:000007">
    <property type="entry name" value="WRKY transcription factor 22"/>
    <property type="match status" value="1"/>
</dbReference>
<evidence type="ECO:0000256" key="5">
    <source>
        <dbReference type="ARBA" id="ARBA00023242"/>
    </source>
</evidence>
<dbReference type="Pfam" id="PF03106">
    <property type="entry name" value="WRKY"/>
    <property type="match status" value="1"/>
</dbReference>
<gene>
    <name evidence="9" type="ORF">SLEP1_g8583</name>
</gene>
<dbReference type="GO" id="GO:0005634">
    <property type="term" value="C:nucleus"/>
    <property type="evidence" value="ECO:0007669"/>
    <property type="project" value="UniProtKB-SubCell"/>
</dbReference>
<dbReference type="GO" id="GO:0003700">
    <property type="term" value="F:DNA-binding transcription factor activity"/>
    <property type="evidence" value="ECO:0007669"/>
    <property type="project" value="InterPro"/>
</dbReference>
<evidence type="ECO:0000256" key="1">
    <source>
        <dbReference type="ARBA" id="ARBA00004123"/>
    </source>
</evidence>
<accession>A0AAV5IBF1</accession>
<dbReference type="EMBL" id="BPVZ01000009">
    <property type="protein sequence ID" value="GKU95192.1"/>
    <property type="molecule type" value="Genomic_DNA"/>
</dbReference>
<dbReference type="SUPFAM" id="SSF118290">
    <property type="entry name" value="WRKY DNA-binding domain"/>
    <property type="match status" value="1"/>
</dbReference>
<dbReference type="PROSITE" id="PS50811">
    <property type="entry name" value="WRKY"/>
    <property type="match status" value="1"/>
</dbReference>
<keyword evidence="3" id="KW-0238">DNA-binding</keyword>
<keyword evidence="5" id="KW-0539">Nucleus</keyword>
<evidence type="ECO:0000313" key="9">
    <source>
        <dbReference type="EMBL" id="GKU95192.1"/>
    </source>
</evidence>
<comment type="subcellular location">
    <subcellularLocation>
        <location evidence="1">Nucleus</location>
    </subcellularLocation>
</comment>
<keyword evidence="4" id="KW-0804">Transcription</keyword>
<dbReference type="InterPro" id="IPR003657">
    <property type="entry name" value="WRKY_dom"/>
</dbReference>
<evidence type="ECO:0000256" key="7">
    <source>
        <dbReference type="SAM" id="MobiDB-lite"/>
    </source>
</evidence>
<keyword evidence="2" id="KW-0805">Transcription regulation</keyword>
<evidence type="ECO:0000256" key="6">
    <source>
        <dbReference type="ARBA" id="ARBA00060761"/>
    </source>
</evidence>
<dbReference type="Proteomes" id="UP001054252">
    <property type="component" value="Unassembled WGS sequence"/>
</dbReference>
<dbReference type="SMART" id="SM00774">
    <property type="entry name" value="WRKY"/>
    <property type="match status" value="1"/>
</dbReference>
<dbReference type="InterPro" id="IPR044810">
    <property type="entry name" value="WRKY_plant"/>
</dbReference>
<proteinExistence type="inferred from homology"/>
<dbReference type="Gene3D" id="2.20.25.80">
    <property type="entry name" value="WRKY domain"/>
    <property type="match status" value="1"/>
</dbReference>
<evidence type="ECO:0000313" key="10">
    <source>
        <dbReference type="Proteomes" id="UP001054252"/>
    </source>
</evidence>
<dbReference type="PANTHER" id="PTHR32096:SF127">
    <property type="entry name" value="WRKY DOMAIN-CONTAINING PROTEIN"/>
    <property type="match status" value="1"/>
</dbReference>